<evidence type="ECO:0000256" key="2">
    <source>
        <dbReference type="SAM" id="Phobius"/>
    </source>
</evidence>
<dbReference type="Gene3D" id="2.60.40.10">
    <property type="entry name" value="Immunoglobulins"/>
    <property type="match status" value="1"/>
</dbReference>
<dbReference type="GO" id="GO:0005246">
    <property type="term" value="F:calcium channel regulator activity"/>
    <property type="evidence" value="ECO:0007669"/>
    <property type="project" value="InterPro"/>
</dbReference>
<dbReference type="CDD" id="cd09487">
    <property type="entry name" value="SAM_superfamily"/>
    <property type="match status" value="1"/>
</dbReference>
<dbReference type="InterPro" id="IPR001660">
    <property type="entry name" value="SAM"/>
</dbReference>
<feature type="region of interest" description="Disordered" evidence="1">
    <location>
        <begin position="571"/>
        <end position="642"/>
    </location>
</feature>
<feature type="compositionally biased region" description="Acidic residues" evidence="1">
    <location>
        <begin position="458"/>
        <end position="468"/>
    </location>
</feature>
<dbReference type="InterPro" id="IPR003961">
    <property type="entry name" value="FN3_dom"/>
</dbReference>
<evidence type="ECO:0000313" key="4">
    <source>
        <dbReference type="EMBL" id="KAK9814891.1"/>
    </source>
</evidence>
<feature type="domain" description="SAM" evidence="3">
    <location>
        <begin position="50"/>
        <end position="118"/>
    </location>
</feature>
<dbReference type="CDD" id="cd00065">
    <property type="entry name" value="FYVE_like_SF"/>
    <property type="match status" value="1"/>
</dbReference>
<dbReference type="EMBL" id="JALJOQ010000001">
    <property type="protein sequence ID" value="KAK9814891.1"/>
    <property type="molecule type" value="Genomic_DNA"/>
</dbReference>
<dbReference type="InterPro" id="IPR013761">
    <property type="entry name" value="SAM/pointed_sf"/>
</dbReference>
<feature type="region of interest" description="Disordered" evidence="1">
    <location>
        <begin position="446"/>
        <end position="468"/>
    </location>
</feature>
<feature type="compositionally biased region" description="Low complexity" evidence="1">
    <location>
        <begin position="352"/>
        <end position="361"/>
    </location>
</feature>
<dbReference type="InterPro" id="IPR013783">
    <property type="entry name" value="Ig-like_fold"/>
</dbReference>
<dbReference type="GO" id="GO:0006874">
    <property type="term" value="P:intracellular calcium ion homeostasis"/>
    <property type="evidence" value="ECO:0007669"/>
    <property type="project" value="TreeGrafter"/>
</dbReference>
<evidence type="ECO:0000313" key="5">
    <source>
        <dbReference type="Proteomes" id="UP001465755"/>
    </source>
</evidence>
<dbReference type="GO" id="GO:0005783">
    <property type="term" value="C:endoplasmic reticulum"/>
    <property type="evidence" value="ECO:0007669"/>
    <property type="project" value="TreeGrafter"/>
</dbReference>
<dbReference type="Gene3D" id="1.10.150.50">
    <property type="entry name" value="Transcription Factor, Ets-1"/>
    <property type="match status" value="1"/>
</dbReference>
<dbReference type="PROSITE" id="PS50105">
    <property type="entry name" value="SAM_DOMAIN"/>
    <property type="match status" value="1"/>
</dbReference>
<keyword evidence="5" id="KW-1185">Reference proteome</keyword>
<dbReference type="GO" id="GO:0005509">
    <property type="term" value="F:calcium ion binding"/>
    <property type="evidence" value="ECO:0007669"/>
    <property type="project" value="TreeGrafter"/>
</dbReference>
<feature type="region of interest" description="Disordered" evidence="1">
    <location>
        <begin position="318"/>
        <end position="361"/>
    </location>
</feature>
<feature type="transmembrane region" description="Helical" evidence="2">
    <location>
        <begin position="272"/>
        <end position="292"/>
    </location>
</feature>
<dbReference type="Pfam" id="PF00536">
    <property type="entry name" value="SAM_1"/>
    <property type="match status" value="1"/>
</dbReference>
<dbReference type="Proteomes" id="UP001465755">
    <property type="component" value="Unassembled WGS sequence"/>
</dbReference>
<dbReference type="CDD" id="cd00063">
    <property type="entry name" value="FN3"/>
    <property type="match status" value="1"/>
</dbReference>
<dbReference type="InterPro" id="IPR037608">
    <property type="entry name" value="STIM1/2"/>
</dbReference>
<dbReference type="InterPro" id="IPR036116">
    <property type="entry name" value="FN3_sf"/>
</dbReference>
<dbReference type="PANTHER" id="PTHR15136:SF13">
    <property type="entry name" value="SAM DOMAIN-CONTAINING PROTEIN"/>
    <property type="match status" value="1"/>
</dbReference>
<dbReference type="GO" id="GO:0005886">
    <property type="term" value="C:plasma membrane"/>
    <property type="evidence" value="ECO:0007669"/>
    <property type="project" value="TreeGrafter"/>
</dbReference>
<feature type="compositionally biased region" description="Polar residues" evidence="1">
    <location>
        <begin position="339"/>
        <end position="349"/>
    </location>
</feature>
<keyword evidence="2" id="KW-1133">Transmembrane helix</keyword>
<organism evidence="4 5">
    <name type="scientific">Symbiochloris irregularis</name>
    <dbReference type="NCBI Taxonomy" id="706552"/>
    <lineage>
        <taxon>Eukaryota</taxon>
        <taxon>Viridiplantae</taxon>
        <taxon>Chlorophyta</taxon>
        <taxon>core chlorophytes</taxon>
        <taxon>Trebouxiophyceae</taxon>
        <taxon>Trebouxiales</taxon>
        <taxon>Trebouxiaceae</taxon>
        <taxon>Symbiochloris</taxon>
    </lineage>
</organism>
<evidence type="ECO:0000259" key="3">
    <source>
        <dbReference type="PROSITE" id="PS50105"/>
    </source>
</evidence>
<sequence length="679" mass="73397">MRYIGDSFGAELPESERKLAVQQMAKNLDGSDSGVTVSKAEVEQHLRTLLKGNRVSEWVKHAVGLPQYVETFRKNSITSLDFPTMVSDDGQTLENDLGVVSKLHRQQIIRAIKRLMLGLGQAPSAPQGLKCQAVTCSSIRLSWQAPQHVGQPPMHKYKLERQLQTLGASTMSVAATMEADMAPDRWVTAHGELDDEDFSWQDSRLQRGKYQYRLSAWNAYAWSHYALVSSCVTDNTSLPCSPCEREGNCLLVEAADRIAERHDREGAWINKLGSVIIGGIILLALVISLPWLRGRADTKQAPVADSATARAAQPLLATASHGSEPPSIANMRASSSSSGPQYDPNNSNADPAGASAQAAALRARMRQMSAVDMGNVPDTANWRKTDPNDLDGATWLPGDVAPPYPRAVNSSVRSHPGYLTSVDSAGRGMGGPVHTDDAKIQMWLRGSQSNKRQGDQAEGSDVDDGESDADIALPQHVDRNRCAHPGCHRKFNRLRLTDVKHALTRHYCSVCQNVYCHQHTQYSPHGTYGSCGMESKCICETCFLQLPRGTRDRLSKSNKLVKASSSGNLLEATKAGSSKTAGAPSRVASGSKGSPGEAPQTSGNGQPAAAQVTRLKERASSSSQSASSQSAAANAQSRLGQNSAARHWVLARNTLDAAYRFRKSGEQHRLKQGTNGSQK</sequence>
<protein>
    <recommendedName>
        <fullName evidence="3">SAM domain-containing protein</fullName>
    </recommendedName>
</protein>
<evidence type="ECO:0000256" key="1">
    <source>
        <dbReference type="SAM" id="MobiDB-lite"/>
    </source>
</evidence>
<accession>A0AAW1Q296</accession>
<keyword evidence="2" id="KW-0472">Membrane</keyword>
<dbReference type="GO" id="GO:0002115">
    <property type="term" value="P:store-operated calcium entry"/>
    <property type="evidence" value="ECO:0007669"/>
    <property type="project" value="TreeGrafter"/>
</dbReference>
<dbReference type="PANTHER" id="PTHR15136">
    <property type="entry name" value="STROMAL INTERACTION MOLECULE HOMOLOG"/>
    <property type="match status" value="1"/>
</dbReference>
<feature type="compositionally biased region" description="Low complexity" evidence="1">
    <location>
        <begin position="620"/>
        <end position="637"/>
    </location>
</feature>
<comment type="caution">
    <text evidence="4">The sequence shown here is derived from an EMBL/GenBank/DDBJ whole genome shotgun (WGS) entry which is preliminary data.</text>
</comment>
<dbReference type="SUPFAM" id="SSF47769">
    <property type="entry name" value="SAM/Pointed domain"/>
    <property type="match status" value="1"/>
</dbReference>
<dbReference type="AlphaFoldDB" id="A0AAW1Q296"/>
<dbReference type="SMART" id="SM00060">
    <property type="entry name" value="FN3"/>
    <property type="match status" value="1"/>
</dbReference>
<name>A0AAW1Q296_9CHLO</name>
<proteinExistence type="predicted"/>
<gene>
    <name evidence="4" type="ORF">WJX73_001518</name>
</gene>
<keyword evidence="2" id="KW-0812">Transmembrane</keyword>
<dbReference type="FunFam" id="1.10.150.50:FF:000074">
    <property type="entry name" value="Stromal interaction molecule"/>
    <property type="match status" value="1"/>
</dbReference>
<reference evidence="4 5" key="1">
    <citation type="journal article" date="2024" name="Nat. Commun.">
        <title>Phylogenomics reveals the evolutionary origins of lichenization in chlorophyte algae.</title>
        <authorList>
            <person name="Puginier C."/>
            <person name="Libourel C."/>
            <person name="Otte J."/>
            <person name="Skaloud P."/>
            <person name="Haon M."/>
            <person name="Grisel S."/>
            <person name="Petersen M."/>
            <person name="Berrin J.G."/>
            <person name="Delaux P.M."/>
            <person name="Dal Grande F."/>
            <person name="Keller J."/>
        </authorList>
    </citation>
    <scope>NUCLEOTIDE SEQUENCE [LARGE SCALE GENOMIC DNA]</scope>
    <source>
        <strain evidence="4 5">SAG 2036</strain>
    </source>
</reference>
<dbReference type="SUPFAM" id="SSF49265">
    <property type="entry name" value="Fibronectin type III"/>
    <property type="match status" value="1"/>
</dbReference>